<dbReference type="AlphaFoldDB" id="A0AAV4MEK3"/>
<keyword evidence="2" id="KW-1185">Reference proteome</keyword>
<proteinExistence type="predicted"/>
<organism evidence="1 2">
    <name type="scientific">Caerostris extrusa</name>
    <name type="common">Bark spider</name>
    <name type="synonym">Caerostris bankana</name>
    <dbReference type="NCBI Taxonomy" id="172846"/>
    <lineage>
        <taxon>Eukaryota</taxon>
        <taxon>Metazoa</taxon>
        <taxon>Ecdysozoa</taxon>
        <taxon>Arthropoda</taxon>
        <taxon>Chelicerata</taxon>
        <taxon>Arachnida</taxon>
        <taxon>Araneae</taxon>
        <taxon>Araneomorphae</taxon>
        <taxon>Entelegynae</taxon>
        <taxon>Araneoidea</taxon>
        <taxon>Araneidae</taxon>
        <taxon>Caerostris</taxon>
    </lineage>
</organism>
<evidence type="ECO:0000313" key="2">
    <source>
        <dbReference type="Proteomes" id="UP001054945"/>
    </source>
</evidence>
<protein>
    <recommendedName>
        <fullName evidence="3">Secreted protein</fullName>
    </recommendedName>
</protein>
<name>A0AAV4MEK3_CAEEX</name>
<comment type="caution">
    <text evidence="1">The sequence shown here is derived from an EMBL/GenBank/DDBJ whole genome shotgun (WGS) entry which is preliminary data.</text>
</comment>
<accession>A0AAV4MEK3</accession>
<sequence>MRTRGRLSLTVKMAGAHCLGAVVSGSGWNVTARVARDCYTGLYFEKVSSGQSSGRPFFFFGRSVIVCPRKGNSLLEIVQGILWRKLHASVLG</sequence>
<evidence type="ECO:0000313" key="1">
    <source>
        <dbReference type="EMBL" id="GIX70476.1"/>
    </source>
</evidence>
<dbReference type="Proteomes" id="UP001054945">
    <property type="component" value="Unassembled WGS sequence"/>
</dbReference>
<gene>
    <name evidence="1" type="ORF">CEXT_278671</name>
</gene>
<evidence type="ECO:0008006" key="3">
    <source>
        <dbReference type="Google" id="ProtNLM"/>
    </source>
</evidence>
<reference evidence="1 2" key="1">
    <citation type="submission" date="2021-06" db="EMBL/GenBank/DDBJ databases">
        <title>Caerostris extrusa draft genome.</title>
        <authorList>
            <person name="Kono N."/>
            <person name="Arakawa K."/>
        </authorList>
    </citation>
    <scope>NUCLEOTIDE SEQUENCE [LARGE SCALE GENOMIC DNA]</scope>
</reference>
<dbReference type="EMBL" id="BPLR01019681">
    <property type="protein sequence ID" value="GIX70476.1"/>
    <property type="molecule type" value="Genomic_DNA"/>
</dbReference>